<feature type="signal peptide" evidence="1">
    <location>
        <begin position="1"/>
        <end position="19"/>
    </location>
</feature>
<name>A0AAN6WMC3_9PEZI</name>
<evidence type="ECO:0000313" key="3">
    <source>
        <dbReference type="Proteomes" id="UP001302126"/>
    </source>
</evidence>
<dbReference type="EMBL" id="MU864595">
    <property type="protein sequence ID" value="KAK4182937.1"/>
    <property type="molecule type" value="Genomic_DNA"/>
</dbReference>
<reference evidence="2" key="2">
    <citation type="submission" date="2023-05" db="EMBL/GenBank/DDBJ databases">
        <authorList>
            <consortium name="Lawrence Berkeley National Laboratory"/>
            <person name="Steindorff A."/>
            <person name="Hensen N."/>
            <person name="Bonometti L."/>
            <person name="Westerberg I."/>
            <person name="Brannstrom I.O."/>
            <person name="Guillou S."/>
            <person name="Cros-Aarteil S."/>
            <person name="Calhoun S."/>
            <person name="Haridas S."/>
            <person name="Kuo A."/>
            <person name="Mondo S."/>
            <person name="Pangilinan J."/>
            <person name="Riley R."/>
            <person name="Labutti K."/>
            <person name="Andreopoulos B."/>
            <person name="Lipzen A."/>
            <person name="Chen C."/>
            <person name="Yanf M."/>
            <person name="Daum C."/>
            <person name="Ng V."/>
            <person name="Clum A."/>
            <person name="Ohm R."/>
            <person name="Martin F."/>
            <person name="Silar P."/>
            <person name="Natvig D."/>
            <person name="Lalanne C."/>
            <person name="Gautier V."/>
            <person name="Ament-Velasquez S.L."/>
            <person name="Kruys A."/>
            <person name="Hutchinson M.I."/>
            <person name="Powell A.J."/>
            <person name="Barry K."/>
            <person name="Miller A.N."/>
            <person name="Grigoriev I.V."/>
            <person name="Debuchy R."/>
            <person name="Gladieux P."/>
            <person name="Thoren M.H."/>
            <person name="Johannesson H."/>
        </authorList>
    </citation>
    <scope>NUCLEOTIDE SEQUENCE</scope>
    <source>
        <strain evidence="2">PSN309</strain>
    </source>
</reference>
<accession>A0AAN6WMC3</accession>
<proteinExistence type="predicted"/>
<gene>
    <name evidence="2" type="ORF">QBC35DRAFT_135712</name>
</gene>
<dbReference type="AlphaFoldDB" id="A0AAN6WMC3"/>
<evidence type="ECO:0000313" key="2">
    <source>
        <dbReference type="EMBL" id="KAK4182937.1"/>
    </source>
</evidence>
<evidence type="ECO:0008006" key="4">
    <source>
        <dbReference type="Google" id="ProtNLM"/>
    </source>
</evidence>
<evidence type="ECO:0000256" key="1">
    <source>
        <dbReference type="SAM" id="SignalP"/>
    </source>
</evidence>
<feature type="chain" id="PRO_5042842502" description="Secreted protein" evidence="1">
    <location>
        <begin position="20"/>
        <end position="109"/>
    </location>
</feature>
<sequence length="109" mass="12189">MTIISWLAGLFSVPRCAFSSDASWVGMGKVLMMMSHWTCQDFSASHRRSAVFTQTPGGEGKQEESPFNRHWHHQPSWVRHSVEALQGGSSRAGEPHGNFGILFCCEHKN</sequence>
<protein>
    <recommendedName>
        <fullName evidence="4">Secreted protein</fullName>
    </recommendedName>
</protein>
<dbReference type="Proteomes" id="UP001302126">
    <property type="component" value="Unassembled WGS sequence"/>
</dbReference>
<organism evidence="2 3">
    <name type="scientific">Podospora australis</name>
    <dbReference type="NCBI Taxonomy" id="1536484"/>
    <lineage>
        <taxon>Eukaryota</taxon>
        <taxon>Fungi</taxon>
        <taxon>Dikarya</taxon>
        <taxon>Ascomycota</taxon>
        <taxon>Pezizomycotina</taxon>
        <taxon>Sordariomycetes</taxon>
        <taxon>Sordariomycetidae</taxon>
        <taxon>Sordariales</taxon>
        <taxon>Podosporaceae</taxon>
        <taxon>Podospora</taxon>
    </lineage>
</organism>
<comment type="caution">
    <text evidence="2">The sequence shown here is derived from an EMBL/GenBank/DDBJ whole genome shotgun (WGS) entry which is preliminary data.</text>
</comment>
<reference evidence="2" key="1">
    <citation type="journal article" date="2023" name="Mol. Phylogenet. Evol.">
        <title>Genome-scale phylogeny and comparative genomics of the fungal order Sordariales.</title>
        <authorList>
            <person name="Hensen N."/>
            <person name="Bonometti L."/>
            <person name="Westerberg I."/>
            <person name="Brannstrom I.O."/>
            <person name="Guillou S."/>
            <person name="Cros-Aarteil S."/>
            <person name="Calhoun S."/>
            <person name="Haridas S."/>
            <person name="Kuo A."/>
            <person name="Mondo S."/>
            <person name="Pangilinan J."/>
            <person name="Riley R."/>
            <person name="LaButti K."/>
            <person name="Andreopoulos B."/>
            <person name="Lipzen A."/>
            <person name="Chen C."/>
            <person name="Yan M."/>
            <person name="Daum C."/>
            <person name="Ng V."/>
            <person name="Clum A."/>
            <person name="Steindorff A."/>
            <person name="Ohm R.A."/>
            <person name="Martin F."/>
            <person name="Silar P."/>
            <person name="Natvig D.O."/>
            <person name="Lalanne C."/>
            <person name="Gautier V."/>
            <person name="Ament-Velasquez S.L."/>
            <person name="Kruys A."/>
            <person name="Hutchinson M.I."/>
            <person name="Powell A.J."/>
            <person name="Barry K."/>
            <person name="Miller A.N."/>
            <person name="Grigoriev I.V."/>
            <person name="Debuchy R."/>
            <person name="Gladieux P."/>
            <person name="Hiltunen Thoren M."/>
            <person name="Johannesson H."/>
        </authorList>
    </citation>
    <scope>NUCLEOTIDE SEQUENCE</scope>
    <source>
        <strain evidence="2">PSN309</strain>
    </source>
</reference>
<keyword evidence="3" id="KW-1185">Reference proteome</keyword>
<keyword evidence="1" id="KW-0732">Signal</keyword>